<gene>
    <name evidence="1" type="ORF">BPABA14_00780</name>
</gene>
<dbReference type="OrthoDB" id="25224at10239"/>
<dbReference type="EMBL" id="KJ817802">
    <property type="protein sequence ID" value="AID17992.1"/>
    <property type="molecule type" value="Genomic_DNA"/>
</dbReference>
<organism evidence="1 2">
    <name type="scientific">Acinetobacter phage YMC-13-01-C62</name>
    <dbReference type="NCBI Taxonomy" id="1505225"/>
    <lineage>
        <taxon>Viruses</taxon>
        <taxon>Duplodnaviria</taxon>
        <taxon>Heunggongvirae</taxon>
        <taxon>Uroviricota</taxon>
        <taxon>Caudoviricetes</taxon>
        <taxon>Obolenskvirus</taxon>
        <taxon>Obolenskvirus AbC62</taxon>
    </lineage>
</organism>
<accession>A0A068C8M5</accession>
<evidence type="ECO:0000313" key="1">
    <source>
        <dbReference type="EMBL" id="AID17992.1"/>
    </source>
</evidence>
<keyword evidence="2" id="KW-1185">Reference proteome</keyword>
<proteinExistence type="predicted"/>
<sequence>MSKAKLEWLKANMPEGCYHYEESKVYVTFIFPDEPHKNLKVKKPEWMI</sequence>
<protein>
    <submittedName>
        <fullName evidence="1">Uncharacterized protein</fullName>
    </submittedName>
</protein>
<dbReference type="Proteomes" id="UP000027393">
    <property type="component" value="Segment"/>
</dbReference>
<reference evidence="1 2" key="1">
    <citation type="submission" date="2014-05" db="EMBL/GenBank/DDBJ databases">
        <title>Complete Genome Sequence of the Acinetobacter phage YMC/13/01/C62.</title>
        <authorList>
            <person name="Jeon J."/>
            <person name="Yong D."/>
            <person name="Lee K."/>
        </authorList>
    </citation>
    <scope>NUCLEOTIDE SEQUENCE [LARGE SCALE GENOMIC DNA]</scope>
</reference>
<evidence type="ECO:0000313" key="2">
    <source>
        <dbReference type="Proteomes" id="UP000027393"/>
    </source>
</evidence>
<dbReference type="KEGG" id="vg:20283767"/>
<dbReference type="GeneID" id="20283767"/>
<dbReference type="RefSeq" id="YP_009055499.1">
    <property type="nucleotide sequence ID" value="NC_024785.1"/>
</dbReference>
<name>A0A068C8M5_9CAUD</name>